<evidence type="ECO:0000313" key="3">
    <source>
        <dbReference type="Proteomes" id="UP000003294"/>
    </source>
</evidence>
<comment type="caution">
    <text evidence="2">The sequence shown here is derived from an EMBL/GenBank/DDBJ whole genome shotgun (WGS) entry which is preliminary data.</text>
</comment>
<gene>
    <name evidence="2" type="ORF">NEICINOT_04378</name>
</gene>
<organism evidence="2 3">
    <name type="scientific">Neisseria cinerea ATCC 14685</name>
    <dbReference type="NCBI Taxonomy" id="546262"/>
    <lineage>
        <taxon>Bacteria</taxon>
        <taxon>Pseudomonadati</taxon>
        <taxon>Pseudomonadota</taxon>
        <taxon>Betaproteobacteria</taxon>
        <taxon>Neisseriales</taxon>
        <taxon>Neisseriaceae</taxon>
        <taxon>Neisseria</taxon>
    </lineage>
</organism>
<dbReference type="InterPro" id="IPR027383">
    <property type="entry name" value="Znf_put"/>
</dbReference>
<accession>D0W3Y6</accession>
<name>D0W3Y6_NEICI</name>
<proteinExistence type="predicted"/>
<dbReference type="AlphaFoldDB" id="D0W3Y6"/>
<dbReference type="Proteomes" id="UP000003294">
    <property type="component" value="Unassembled WGS sequence"/>
</dbReference>
<dbReference type="STRING" id="546262.NEICINOT_04378"/>
<sequence>MVQPRKPEVNVMKKCRDITLLLSKHQERETTPSEKISIYIHLLFCPHCREYKRQLQTIKISLAKTTRTSK</sequence>
<reference evidence="2 3" key="1">
    <citation type="submission" date="2009-10" db="EMBL/GenBank/DDBJ databases">
        <authorList>
            <person name="Weinstock G."/>
            <person name="Sodergren E."/>
            <person name="Clifton S."/>
            <person name="Fulton L."/>
            <person name="Fulton B."/>
            <person name="Courtney L."/>
            <person name="Fronick C."/>
            <person name="Harrison M."/>
            <person name="Strong C."/>
            <person name="Farmer C."/>
            <person name="Delahaunty K."/>
            <person name="Markovic C."/>
            <person name="Hall O."/>
            <person name="Minx P."/>
            <person name="Tomlinson C."/>
            <person name="Mitreva M."/>
            <person name="Nelson J."/>
            <person name="Hou S."/>
            <person name="Wollam A."/>
            <person name="Pepin K.H."/>
            <person name="Johnson M."/>
            <person name="Bhonagiri V."/>
            <person name="Nash W.E."/>
            <person name="Warren W."/>
            <person name="Chinwalla A."/>
            <person name="Mardis E.R."/>
            <person name="Wilson R.K."/>
        </authorList>
    </citation>
    <scope>NUCLEOTIDE SEQUENCE [LARGE SCALE GENOMIC DNA]</scope>
    <source>
        <strain evidence="2 3">ATCC 14685</strain>
    </source>
</reference>
<protein>
    <recommendedName>
        <fullName evidence="1">Putative zinc-finger domain-containing protein</fullName>
    </recommendedName>
</protein>
<dbReference type="Pfam" id="PF13490">
    <property type="entry name" value="zf-HC2"/>
    <property type="match status" value="1"/>
</dbReference>
<feature type="domain" description="Putative zinc-finger" evidence="1">
    <location>
        <begin position="15"/>
        <end position="49"/>
    </location>
</feature>
<evidence type="ECO:0000313" key="2">
    <source>
        <dbReference type="EMBL" id="EEZ71534.1"/>
    </source>
</evidence>
<evidence type="ECO:0000259" key="1">
    <source>
        <dbReference type="Pfam" id="PF13490"/>
    </source>
</evidence>
<dbReference type="EMBL" id="ACDY02000007">
    <property type="protein sequence ID" value="EEZ71534.1"/>
    <property type="molecule type" value="Genomic_DNA"/>
</dbReference>